<feature type="binding site" evidence="7">
    <location>
        <position position="363"/>
    </location>
    <ligand>
        <name>Mn(2+)</name>
        <dbReference type="ChEBI" id="CHEBI:29035"/>
    </ligand>
</feature>
<evidence type="ECO:0000256" key="5">
    <source>
        <dbReference type="ARBA" id="ARBA00023253"/>
    </source>
</evidence>
<keyword evidence="5 7" id="KW-0294">Fucose metabolism</keyword>
<dbReference type="SUPFAM" id="SSF53743">
    <property type="entry name" value="FucI/AraA N-terminal and middle domains"/>
    <property type="match status" value="1"/>
</dbReference>
<dbReference type="Gene3D" id="3.20.14.10">
    <property type="entry name" value="L-fucose/L-arabinose isomerase, C-terminal"/>
    <property type="match status" value="1"/>
</dbReference>
<keyword evidence="1 7" id="KW-0963">Cytoplasm</keyword>
<sequence length="596" mass="65695">MNRYHMDLPVVGIRPTIDGRRNGVRESLEDQTMGMALAAKKLIEETLRYPNGEPVKVVIADTTIGGVMEAAKCQTKFEKLGVGVTLTVTPCWCYGTEVMDQDPSTIKAVWGFNGTERPGAVFLASVLASHAQKGLPAFSIYGHDVQDANNNEIPEDVAKKILNFTKAAVAAKCMRGNSYLQIGSMCMGIGGSILNQDFVQKYLGMRSESVDESEILRRMDNGIYDKEEFEKALAWTKANCKQGWDKNPKDMQPDQAGYDAQWEFVVKNMLIVRDLMIGNPKLAEMGFVEESCGHNAIVAGIQGQRQWTDYKPNFDFLEAMLNSQFDWNGLREAFVIGTENDTLNAITMLFEHLLTDTPGIFADVRTYWSPEAVERVTGKKLEGYAKDGIIHLINSGAASLDGTGAVSDDKGNPVIKPFYNMTDADAKACLDATDWCPADQFYFRGGGFSSHYIGGTRGGMPVTMARLNIVHGLGPVLQLAEGYSCELDPEVHKTLDMRTDPTWPTTWFAPKLTGEGAFTDVYSVMANWGANHGAFCYGHVGDQLITLASMLRIPVSMHNVEKERIFRPAAWSAFGTTDLEGADYRACEAFGPLYKV</sequence>
<evidence type="ECO:0000256" key="6">
    <source>
        <dbReference type="ARBA" id="ARBA00023277"/>
    </source>
</evidence>
<reference evidence="11" key="2">
    <citation type="journal article" date="2021" name="PeerJ">
        <title>Extensive microbial diversity within the chicken gut microbiome revealed by metagenomics and culture.</title>
        <authorList>
            <person name="Gilroy R."/>
            <person name="Ravi A."/>
            <person name="Getino M."/>
            <person name="Pursley I."/>
            <person name="Horton D.L."/>
            <person name="Alikhan N.F."/>
            <person name="Baker D."/>
            <person name="Gharbi K."/>
            <person name="Hall N."/>
            <person name="Watson M."/>
            <person name="Adriaenssens E.M."/>
            <person name="Foster-Nyarko E."/>
            <person name="Jarju S."/>
            <person name="Secka A."/>
            <person name="Antonio M."/>
            <person name="Oren A."/>
            <person name="Chaudhuri R.R."/>
            <person name="La Ragione R."/>
            <person name="Hildebrand F."/>
            <person name="Pallen M.J."/>
        </authorList>
    </citation>
    <scope>NUCLEOTIDE SEQUENCE</scope>
    <source>
        <strain evidence="11">ChiBcec16-1751</strain>
    </source>
</reference>
<dbReference type="Pfam" id="PF02952">
    <property type="entry name" value="Fucose_iso_C"/>
    <property type="match status" value="1"/>
</dbReference>
<feature type="binding site" evidence="7">
    <location>
        <position position="339"/>
    </location>
    <ligand>
        <name>Mn(2+)</name>
        <dbReference type="ChEBI" id="CHEBI:29035"/>
    </ligand>
</feature>
<dbReference type="Gene3D" id="3.40.50.1070">
    <property type="match status" value="1"/>
</dbReference>
<keyword evidence="6 7" id="KW-0119">Carbohydrate metabolism</keyword>
<dbReference type="PANTHER" id="PTHR37840">
    <property type="entry name" value="L-FUCOSE ISOMERASE"/>
    <property type="match status" value="1"/>
</dbReference>
<dbReference type="GO" id="GO:0008790">
    <property type="term" value="F:arabinose isomerase activity"/>
    <property type="evidence" value="ECO:0007669"/>
    <property type="project" value="TreeGrafter"/>
</dbReference>
<dbReference type="InterPro" id="IPR004216">
    <property type="entry name" value="Fuc/Ara_isomerase_C"/>
</dbReference>
<comment type="caution">
    <text evidence="11">The sequence shown here is derived from an EMBL/GenBank/DDBJ whole genome shotgun (WGS) entry which is preliminary data.</text>
</comment>
<organism evidence="11 12">
    <name type="scientific">Candidatus Avoscillospira avistercoris</name>
    <dbReference type="NCBI Taxonomy" id="2840707"/>
    <lineage>
        <taxon>Bacteria</taxon>
        <taxon>Bacillati</taxon>
        <taxon>Bacillota</taxon>
        <taxon>Clostridia</taxon>
        <taxon>Eubacteriales</taxon>
        <taxon>Oscillospiraceae</taxon>
        <taxon>Oscillospiraceae incertae sedis</taxon>
        <taxon>Candidatus Avoscillospira</taxon>
    </lineage>
</organism>
<proteinExistence type="inferred from homology"/>
<dbReference type="InterPro" id="IPR015888">
    <property type="entry name" value="Fuc_isomerase_C"/>
</dbReference>
<dbReference type="NCBIfam" id="TIGR01089">
    <property type="entry name" value="fucI"/>
    <property type="match status" value="1"/>
</dbReference>
<evidence type="ECO:0000313" key="12">
    <source>
        <dbReference type="Proteomes" id="UP000886741"/>
    </source>
</evidence>
<feature type="active site" description="Proton acceptor" evidence="7">
    <location>
        <position position="363"/>
    </location>
</feature>
<dbReference type="InterPro" id="IPR005763">
    <property type="entry name" value="Fucose_isomerase"/>
</dbReference>
<dbReference type="InterPro" id="IPR009015">
    <property type="entry name" value="Fucose_isomerase_N/cen_sf"/>
</dbReference>
<feature type="binding site" evidence="7">
    <location>
        <position position="532"/>
    </location>
    <ligand>
        <name>Mn(2+)</name>
        <dbReference type="ChEBI" id="CHEBI:29035"/>
    </ligand>
</feature>
<dbReference type="PANTHER" id="PTHR37840:SF1">
    <property type="entry name" value="L-FUCOSE ISOMERASE"/>
    <property type="match status" value="1"/>
</dbReference>
<dbReference type="InterPro" id="IPR038391">
    <property type="entry name" value="Fucose_iso_dom1_sf"/>
</dbReference>
<dbReference type="GO" id="GO:0005737">
    <property type="term" value="C:cytoplasm"/>
    <property type="evidence" value="ECO:0007669"/>
    <property type="project" value="UniProtKB-SubCell"/>
</dbReference>
<keyword evidence="2 7" id="KW-0479">Metal-binding</keyword>
<gene>
    <name evidence="7" type="primary">fucI</name>
    <name evidence="11" type="ORF">IAA83_09340</name>
</gene>
<feature type="domain" description="L-fucose isomerase C-terminal" evidence="8">
    <location>
        <begin position="392"/>
        <end position="558"/>
    </location>
</feature>
<dbReference type="EMBL" id="DVJJ01000143">
    <property type="protein sequence ID" value="HIS65555.1"/>
    <property type="molecule type" value="Genomic_DNA"/>
</dbReference>
<dbReference type="GO" id="GO:0019571">
    <property type="term" value="P:D-arabinose catabolic process"/>
    <property type="evidence" value="ECO:0007669"/>
    <property type="project" value="TreeGrafter"/>
</dbReference>
<comment type="similarity">
    <text evidence="7">Belongs to the L-fucose isomerase family.</text>
</comment>
<comment type="subcellular location">
    <subcellularLocation>
        <location evidence="7">Cytoplasm</location>
    </subcellularLocation>
</comment>
<dbReference type="InterPro" id="IPR038392">
    <property type="entry name" value="Fucose_isomerase_dom2_sf"/>
</dbReference>
<evidence type="ECO:0000256" key="1">
    <source>
        <dbReference type="ARBA" id="ARBA00022490"/>
    </source>
</evidence>
<evidence type="ECO:0000256" key="4">
    <source>
        <dbReference type="ARBA" id="ARBA00023235"/>
    </source>
</evidence>
<comment type="pathway">
    <text evidence="7">Carbohydrate degradation; L-fucose degradation; L-lactaldehyde and glycerone phosphate from L-fucose: step 1/3.</text>
</comment>
<dbReference type="GO" id="GO:0042355">
    <property type="term" value="P:L-fucose catabolic process"/>
    <property type="evidence" value="ECO:0007669"/>
    <property type="project" value="UniProtKB-UniRule"/>
</dbReference>
<dbReference type="SUPFAM" id="SSF50443">
    <property type="entry name" value="FucI/AraA C-terminal domain-like"/>
    <property type="match status" value="1"/>
</dbReference>
<dbReference type="Proteomes" id="UP000886741">
    <property type="component" value="Unassembled WGS sequence"/>
</dbReference>
<feature type="active site" description="Proton acceptor" evidence="7">
    <location>
        <position position="339"/>
    </location>
</feature>
<dbReference type="InterPro" id="IPR012888">
    <property type="entry name" value="Fucose_iso_N1"/>
</dbReference>
<evidence type="ECO:0000259" key="10">
    <source>
        <dbReference type="Pfam" id="PF07882"/>
    </source>
</evidence>
<dbReference type="Gene3D" id="3.40.275.10">
    <property type="entry name" value="L-fucose Isomerase, Chain A, domain 2"/>
    <property type="match status" value="1"/>
</dbReference>
<dbReference type="Pfam" id="PF07881">
    <property type="entry name" value="Fucose_iso_N1"/>
    <property type="match status" value="1"/>
</dbReference>
<feature type="domain" description="L-fucose isomerase N-terminal-2" evidence="10">
    <location>
        <begin position="178"/>
        <end position="356"/>
    </location>
</feature>
<evidence type="ECO:0000313" key="11">
    <source>
        <dbReference type="EMBL" id="HIS65555.1"/>
    </source>
</evidence>
<dbReference type="InterPro" id="IPR012889">
    <property type="entry name" value="Fucose_isomerase_N2"/>
</dbReference>
<dbReference type="Pfam" id="PF07882">
    <property type="entry name" value="Fucose_iso_N2"/>
    <property type="match status" value="1"/>
</dbReference>
<feature type="domain" description="L-fucose isomerase N-terminal-1" evidence="9">
    <location>
        <begin position="9"/>
        <end position="176"/>
    </location>
</feature>
<reference evidence="11" key="1">
    <citation type="submission" date="2020-10" db="EMBL/GenBank/DDBJ databases">
        <authorList>
            <person name="Gilroy R."/>
        </authorList>
    </citation>
    <scope>NUCLEOTIDE SEQUENCE</scope>
    <source>
        <strain evidence="11">ChiBcec16-1751</strain>
    </source>
</reference>
<dbReference type="AlphaFoldDB" id="A0A9D1FAT4"/>
<keyword evidence="3 7" id="KW-0464">Manganese</keyword>
<dbReference type="GO" id="GO:0030145">
    <property type="term" value="F:manganese ion binding"/>
    <property type="evidence" value="ECO:0007669"/>
    <property type="project" value="UniProtKB-UniRule"/>
</dbReference>
<keyword evidence="4 7" id="KW-0413">Isomerase</keyword>
<accession>A0A9D1FAT4</accession>
<dbReference type="NCBIfam" id="NF008220">
    <property type="entry name" value="PRK10991.1"/>
    <property type="match status" value="1"/>
</dbReference>
<dbReference type="HAMAP" id="MF_01254">
    <property type="entry name" value="Fucose_iso"/>
    <property type="match status" value="1"/>
</dbReference>
<dbReference type="GO" id="GO:0008736">
    <property type="term" value="F:L-fucose isomerase activity"/>
    <property type="evidence" value="ECO:0007669"/>
    <property type="project" value="UniProtKB-UniRule"/>
</dbReference>
<evidence type="ECO:0000256" key="3">
    <source>
        <dbReference type="ARBA" id="ARBA00023211"/>
    </source>
</evidence>
<evidence type="ECO:0000256" key="7">
    <source>
        <dbReference type="HAMAP-Rule" id="MF_01254"/>
    </source>
</evidence>
<comment type="function">
    <text evidence="7">Converts the aldose L-fucose into the corresponding ketose L-fuculose.</text>
</comment>
<evidence type="ECO:0000256" key="2">
    <source>
        <dbReference type="ARBA" id="ARBA00022723"/>
    </source>
</evidence>
<comment type="catalytic activity">
    <reaction evidence="7">
        <text>L-fucose = L-fuculose</text>
        <dbReference type="Rhea" id="RHEA:17233"/>
        <dbReference type="ChEBI" id="CHEBI:2181"/>
        <dbReference type="ChEBI" id="CHEBI:17617"/>
        <dbReference type="EC" id="5.3.1.25"/>
    </reaction>
</comment>
<comment type="cofactor">
    <cofactor evidence="7">
        <name>Mn(2+)</name>
        <dbReference type="ChEBI" id="CHEBI:29035"/>
    </cofactor>
</comment>
<name>A0A9D1FAT4_9FIRM</name>
<dbReference type="InterPro" id="IPR038393">
    <property type="entry name" value="Fuc_iso_dom3_sf"/>
</dbReference>
<evidence type="ECO:0000259" key="9">
    <source>
        <dbReference type="Pfam" id="PF07881"/>
    </source>
</evidence>
<dbReference type="EC" id="5.3.1.25" evidence="7"/>
<evidence type="ECO:0000259" key="8">
    <source>
        <dbReference type="Pfam" id="PF02952"/>
    </source>
</evidence>
<protein>
    <recommendedName>
        <fullName evidence="7">L-fucose isomerase</fullName>
        <shortName evidence="7">FucIase</shortName>
        <ecNumber evidence="7">5.3.1.25</ecNumber>
    </recommendedName>
    <alternativeName>
        <fullName evidence="7">6-deoxy-L-galactose isomerase</fullName>
    </alternativeName>
</protein>